<organism evidence="2">
    <name type="scientific">Spirodela intermedia</name>
    <name type="common">Intermediate duckweed</name>
    <dbReference type="NCBI Taxonomy" id="51605"/>
    <lineage>
        <taxon>Eukaryota</taxon>
        <taxon>Viridiplantae</taxon>
        <taxon>Streptophyta</taxon>
        <taxon>Embryophyta</taxon>
        <taxon>Tracheophyta</taxon>
        <taxon>Spermatophyta</taxon>
        <taxon>Magnoliopsida</taxon>
        <taxon>Liliopsida</taxon>
        <taxon>Araceae</taxon>
        <taxon>Lemnoideae</taxon>
        <taxon>Spirodela</taxon>
    </lineage>
</organism>
<dbReference type="Proteomes" id="UP001189122">
    <property type="component" value="Unassembled WGS sequence"/>
</dbReference>
<evidence type="ECO:0000313" key="3">
    <source>
        <dbReference type="Proteomes" id="UP001189122"/>
    </source>
</evidence>
<feature type="region of interest" description="Disordered" evidence="1">
    <location>
        <begin position="1"/>
        <end position="27"/>
    </location>
</feature>
<evidence type="ECO:0000313" key="2">
    <source>
        <dbReference type="EMBL" id="CAA2614047.1"/>
    </source>
</evidence>
<dbReference type="EMBL" id="LR743588">
    <property type="protein sequence ID" value="CAA2614047.1"/>
    <property type="molecule type" value="Genomic_DNA"/>
</dbReference>
<protein>
    <submittedName>
        <fullName evidence="2">Uncharacterized protein</fullName>
    </submittedName>
</protein>
<evidence type="ECO:0000256" key="1">
    <source>
        <dbReference type="SAM" id="MobiDB-lite"/>
    </source>
</evidence>
<dbReference type="EMBL" id="CACRZD030000001">
    <property type="protein sequence ID" value="CAA6653859.1"/>
    <property type="molecule type" value="Genomic_DNA"/>
</dbReference>
<name>A0A7I8I8B6_SPIIN</name>
<keyword evidence="3" id="KW-1185">Reference proteome</keyword>
<dbReference type="AlphaFoldDB" id="A0A7I8I8B6"/>
<feature type="compositionally biased region" description="Acidic residues" evidence="1">
    <location>
        <begin position="7"/>
        <end position="16"/>
    </location>
</feature>
<gene>
    <name evidence="2" type="ORF">SI7747_01000449</name>
</gene>
<accession>A0A7I8I8B6</accession>
<proteinExistence type="predicted"/>
<reference evidence="2 3" key="1">
    <citation type="submission" date="2019-12" db="EMBL/GenBank/DDBJ databases">
        <authorList>
            <person name="Scholz U."/>
            <person name="Mascher M."/>
            <person name="Fiebig A."/>
        </authorList>
    </citation>
    <scope>NUCLEOTIDE SEQUENCE</scope>
</reference>
<sequence>MFHRTNDDDDDDDDDDGHNLPMDTTDIMLEEWEEEDWRKEMV</sequence>